<gene>
    <name evidence="2" type="ORF">LAZ67_18000480</name>
</gene>
<dbReference type="InterPro" id="IPR005162">
    <property type="entry name" value="Retrotrans_gag_dom"/>
</dbReference>
<feature type="non-terminal residue" evidence="2">
    <location>
        <position position="1"/>
    </location>
</feature>
<name>A0ABY6LEW8_9ARAC</name>
<dbReference type="SUPFAM" id="SSF56672">
    <property type="entry name" value="DNA/RNA polymerases"/>
    <property type="match status" value="1"/>
</dbReference>
<evidence type="ECO:0000313" key="2">
    <source>
        <dbReference type="EMBL" id="UYV79724.1"/>
    </source>
</evidence>
<dbReference type="Gene3D" id="3.30.70.270">
    <property type="match status" value="2"/>
</dbReference>
<reference evidence="2 3" key="1">
    <citation type="submission" date="2022-01" db="EMBL/GenBank/DDBJ databases">
        <title>A chromosomal length assembly of Cordylochernes scorpioides.</title>
        <authorList>
            <person name="Zeh D."/>
            <person name="Zeh J."/>
        </authorList>
    </citation>
    <scope>NUCLEOTIDE SEQUENCE [LARGE SCALE GENOMIC DNA]</scope>
    <source>
        <strain evidence="2">IN4F17</strain>
        <tissue evidence="2">Whole Body</tissue>
    </source>
</reference>
<dbReference type="InterPro" id="IPR043128">
    <property type="entry name" value="Rev_trsase/Diguanyl_cyclase"/>
</dbReference>
<dbReference type="EMBL" id="CP092880">
    <property type="protein sequence ID" value="UYV79724.1"/>
    <property type="molecule type" value="Genomic_DNA"/>
</dbReference>
<dbReference type="Pfam" id="PF03732">
    <property type="entry name" value="Retrotrans_gag"/>
    <property type="match status" value="1"/>
</dbReference>
<proteinExistence type="predicted"/>
<evidence type="ECO:0000259" key="1">
    <source>
        <dbReference type="PROSITE" id="PS50878"/>
    </source>
</evidence>
<dbReference type="Pfam" id="PF00078">
    <property type="entry name" value="RVT_1"/>
    <property type="match status" value="1"/>
</dbReference>
<dbReference type="Proteomes" id="UP001235939">
    <property type="component" value="Chromosome 18"/>
</dbReference>
<dbReference type="InterPro" id="IPR000477">
    <property type="entry name" value="RT_dom"/>
</dbReference>
<dbReference type="CDD" id="cd01647">
    <property type="entry name" value="RT_LTR"/>
    <property type="match status" value="1"/>
</dbReference>
<keyword evidence="3" id="KW-1185">Reference proteome</keyword>
<dbReference type="Gene3D" id="3.10.10.10">
    <property type="entry name" value="HIV Type 1 Reverse Transcriptase, subunit A, domain 1"/>
    <property type="match status" value="1"/>
</dbReference>
<sequence length="417" mass="47538">MIKNESGETSSQVPSTYLSLQQPRCPSSFAGDGSQDAQKWLKEYKRVAKFNRWDDTMCLTSAVFFLEGTARKWFENNEEALTSWDDFQRALGEEFGQQEDVIKEAESLLKNIAQKVKESSGAYIQDVLYLCQVANPRMDDETKLGHLMKGVAKDINQILIAKVVENLHLFTRSQYRSGNILKLGIIQPSDSPWSSPVVLVKKKDGTWRFCVDYRRLNKITRKDVYPLPRIDDTLDSLRGASIFSTMDLKSGYWQIEVDETDREKTAFVTPDGLFEFEVMPFGLCNAPATFERIMDNLLRGLKWTICLCYLDDIIVFSKTMDEHQQRLEMVLSCFAKAGLKLNSEKCNFGASQIKVLGHLIDGCGIYPDPDKVESAINFPRPKNVSELRGFLGLCSYYRRFIKSFANIAGPLNELLRK</sequence>
<organism evidence="2 3">
    <name type="scientific">Cordylochernes scorpioides</name>
    <dbReference type="NCBI Taxonomy" id="51811"/>
    <lineage>
        <taxon>Eukaryota</taxon>
        <taxon>Metazoa</taxon>
        <taxon>Ecdysozoa</taxon>
        <taxon>Arthropoda</taxon>
        <taxon>Chelicerata</taxon>
        <taxon>Arachnida</taxon>
        <taxon>Pseudoscorpiones</taxon>
        <taxon>Cheliferoidea</taxon>
        <taxon>Chernetidae</taxon>
        <taxon>Cordylochernes</taxon>
    </lineage>
</organism>
<dbReference type="InterPro" id="IPR043502">
    <property type="entry name" value="DNA/RNA_pol_sf"/>
</dbReference>
<dbReference type="PROSITE" id="PS50878">
    <property type="entry name" value="RT_POL"/>
    <property type="match status" value="1"/>
</dbReference>
<accession>A0ABY6LEW8</accession>
<dbReference type="InterPro" id="IPR051320">
    <property type="entry name" value="Viral_Replic_Matur_Polypro"/>
</dbReference>
<protein>
    <submittedName>
        <fullName evidence="2">K02A2.6-like</fullName>
    </submittedName>
</protein>
<feature type="domain" description="Reverse transcriptase" evidence="1">
    <location>
        <begin position="181"/>
        <end position="360"/>
    </location>
</feature>
<dbReference type="PANTHER" id="PTHR33064:SF37">
    <property type="entry name" value="RIBONUCLEASE H"/>
    <property type="match status" value="1"/>
</dbReference>
<dbReference type="PANTHER" id="PTHR33064">
    <property type="entry name" value="POL PROTEIN"/>
    <property type="match status" value="1"/>
</dbReference>
<evidence type="ECO:0000313" key="3">
    <source>
        <dbReference type="Proteomes" id="UP001235939"/>
    </source>
</evidence>